<evidence type="ECO:0000313" key="2">
    <source>
        <dbReference type="Proteomes" id="UP001295740"/>
    </source>
</evidence>
<sequence>MPDLHGTPAIAPTKMACASARMGIRSVELYALLDMAADPTRHPPGPECIRGIFSMLGGSFDGKLNYLSPQAVQKKTLEHTKRIFENWSWLRDVIPRHEDVVQRRWLKKSPNKRGTLLTHVWPDIPTGHRPDLYAIMEIMANVRGAGHAARREVYLWPHLNLEDLVKPEPLLLMLNARGRNYPDAFVNSDFDACRIGLSDLQLVPANPVPSSLCMQCFYGQLSYCLHDEGRCRDRKLCAEGVVPGLGLLLLDIQDWLYHFLVQCSRAILHDIPQNDIIAANFPVRPEPPSVSATCRADILDAFSIAVQEAPYRLPADFNLNRLEAVVSARLAAAKDHVFALREDPGYFAHTILGCKEHNNANVLDLAGNPHASLLQGDAHMWDHEIHRSIGEALEAVVMWHTLLQQIVAFRSRVAKKPAYHCDNCFWSDTLDAFVELDKDLDRFLKELMQRTYDGFYSSPIMRSTQCCIDGSDPEHFSLHYRKPYQPGTVMSKLQFIHNVLYTKVPIGSLDLGRKVFLDELDLFLKKQPEARQKFTSWTLSHLAYVYLLSDCAEQLRLYLVSESCDDSLIAKKVAASETDEYQRHPLLASLKNCHWCHGLSSFGKPSKNQVQYPADKPHNKRNTDIKMQAKKRLDYLWDDLRRSLKKNVESSPLLGDLLSQNGLVRTESWVEPLCSKKKDRLAAQVSFEPAYLLPHTAPVANARSEILLPSRGKVKTRGTPISQSFDAAGSMIEEEQTDAPRQVFKVKDRALRVFKTLFHDDSGEASPGEIPWTDFCFAMASMGFAHGKLFGSFWNFHPTDEKAHRSIQFHEPHPVAKLPYITAKRFGRRLNRAFGWTANMFTLA</sequence>
<comment type="caution">
    <text evidence="1">The sequence shown here is derived from an EMBL/GenBank/DDBJ whole genome shotgun (WGS) entry which is preliminary data.</text>
</comment>
<reference evidence="1" key="1">
    <citation type="submission" date="2023-10" db="EMBL/GenBank/DDBJ databases">
        <authorList>
            <person name="Hackl T."/>
        </authorList>
    </citation>
    <scope>NUCLEOTIDE SEQUENCE</scope>
</reference>
<protein>
    <submittedName>
        <fullName evidence="1">Uu.00g079930.m01.CDS01</fullName>
    </submittedName>
</protein>
<proteinExistence type="predicted"/>
<dbReference type="AlphaFoldDB" id="A0AAI8VLK3"/>
<name>A0AAI8VLK3_9PEZI</name>
<dbReference type="Proteomes" id="UP001295740">
    <property type="component" value="Unassembled WGS sequence"/>
</dbReference>
<accession>A0AAI8VLK3</accession>
<dbReference type="PANTHER" id="PTHR40788:SF2">
    <property type="entry name" value="CLR5 DOMAIN-CONTAINING PROTEIN"/>
    <property type="match status" value="1"/>
</dbReference>
<organism evidence="1 2">
    <name type="scientific">Anthostomella pinea</name>
    <dbReference type="NCBI Taxonomy" id="933095"/>
    <lineage>
        <taxon>Eukaryota</taxon>
        <taxon>Fungi</taxon>
        <taxon>Dikarya</taxon>
        <taxon>Ascomycota</taxon>
        <taxon>Pezizomycotina</taxon>
        <taxon>Sordariomycetes</taxon>
        <taxon>Xylariomycetidae</taxon>
        <taxon>Xylariales</taxon>
        <taxon>Xylariaceae</taxon>
        <taxon>Anthostomella</taxon>
    </lineage>
</organism>
<evidence type="ECO:0000313" key="1">
    <source>
        <dbReference type="EMBL" id="CAJ2506807.1"/>
    </source>
</evidence>
<keyword evidence="2" id="KW-1185">Reference proteome</keyword>
<dbReference type="PANTHER" id="PTHR40788">
    <property type="entry name" value="CLR5 DOMAIN-CONTAINING PROTEIN-RELATED"/>
    <property type="match status" value="1"/>
</dbReference>
<dbReference type="EMBL" id="CAUWAG010000010">
    <property type="protein sequence ID" value="CAJ2506807.1"/>
    <property type="molecule type" value="Genomic_DNA"/>
</dbReference>
<gene>
    <name evidence="1" type="ORF">KHLLAP_LOCUS7275</name>
</gene>